<feature type="domain" description="Histone deacetylase" evidence="1">
    <location>
        <begin position="45"/>
        <end position="345"/>
    </location>
</feature>
<dbReference type="InterPro" id="IPR023801">
    <property type="entry name" value="His_deacetylse_dom"/>
</dbReference>
<sequence>MRGCFAPWAALLSTQRGARLAPRMAERVALFTSEVCLRHEPGWMHPERPERLGRLLHAMRTSWAAEFSGLLRVHEEETDVTEEQLLRVHTLPHLRRLDAAFDRAEGFLTPRVSLDADTAVSAGSRAAAVRAAGLVVAAVDLVVQPTAPRRAFVMVRPPGHHAEPERAMGFCLYNNLLVGVAHAQAVHGVGRVAVLDFDVHHGNGGAAMCWADPTRLYASSHQSEIFPCGASAYSSSKTGRAGLHEQVISSALPAGAGSAEFRQAWAEQILPQVREFQPEAIFLSAGFDAHADDELASLSLCDDDYEWITLEIGKLGDGSIPIVSVLEGGYDLDALTRCARAHLKGLIHS</sequence>
<organism evidence="2 3">
    <name type="scientific">Prymnesium parvum</name>
    <name type="common">Toxic golden alga</name>
    <dbReference type="NCBI Taxonomy" id="97485"/>
    <lineage>
        <taxon>Eukaryota</taxon>
        <taxon>Haptista</taxon>
        <taxon>Haptophyta</taxon>
        <taxon>Prymnesiophyceae</taxon>
        <taxon>Prymnesiales</taxon>
        <taxon>Prymnesiaceae</taxon>
        <taxon>Prymnesium</taxon>
    </lineage>
</organism>
<accession>A0AB34JCW6</accession>
<proteinExistence type="predicted"/>
<evidence type="ECO:0000313" key="2">
    <source>
        <dbReference type="EMBL" id="KAL1519589.1"/>
    </source>
</evidence>
<protein>
    <recommendedName>
        <fullName evidence="1">Histone deacetylase domain-containing protein</fullName>
    </recommendedName>
</protein>
<reference evidence="2 3" key="1">
    <citation type="journal article" date="2024" name="Science">
        <title>Giant polyketide synthase enzymes in the biosynthesis of giant marine polyether toxins.</title>
        <authorList>
            <person name="Fallon T.R."/>
            <person name="Shende V.V."/>
            <person name="Wierzbicki I.H."/>
            <person name="Pendleton A.L."/>
            <person name="Watervoot N.F."/>
            <person name="Auber R.P."/>
            <person name="Gonzalez D.J."/>
            <person name="Wisecaver J.H."/>
            <person name="Moore B.S."/>
        </authorList>
    </citation>
    <scope>NUCLEOTIDE SEQUENCE [LARGE SCALE GENOMIC DNA]</scope>
    <source>
        <strain evidence="2 3">12B1</strain>
    </source>
</reference>
<evidence type="ECO:0000259" key="1">
    <source>
        <dbReference type="Pfam" id="PF00850"/>
    </source>
</evidence>
<dbReference type="AlphaFoldDB" id="A0AB34JCW6"/>
<keyword evidence="3" id="KW-1185">Reference proteome</keyword>
<dbReference type="PANTHER" id="PTHR10625:SF10">
    <property type="entry name" value="HISTONE DEACETYLASE HDAC1"/>
    <property type="match status" value="1"/>
</dbReference>
<dbReference type="EMBL" id="JBGBPQ010000009">
    <property type="protein sequence ID" value="KAL1519589.1"/>
    <property type="molecule type" value="Genomic_DNA"/>
</dbReference>
<comment type="caution">
    <text evidence="2">The sequence shown here is derived from an EMBL/GenBank/DDBJ whole genome shotgun (WGS) entry which is preliminary data.</text>
</comment>
<dbReference type="PANTHER" id="PTHR10625">
    <property type="entry name" value="HISTONE DEACETYLASE HDAC1-RELATED"/>
    <property type="match status" value="1"/>
</dbReference>
<dbReference type="CDD" id="cd11599">
    <property type="entry name" value="HDAC_classII_2"/>
    <property type="match status" value="1"/>
</dbReference>
<dbReference type="Pfam" id="PF00850">
    <property type="entry name" value="Hist_deacetyl"/>
    <property type="match status" value="1"/>
</dbReference>
<dbReference type="PRINTS" id="PR01270">
    <property type="entry name" value="HDASUPER"/>
</dbReference>
<dbReference type="InterPro" id="IPR000286">
    <property type="entry name" value="HDACs"/>
</dbReference>
<dbReference type="Gene3D" id="3.40.800.20">
    <property type="entry name" value="Histone deacetylase domain"/>
    <property type="match status" value="1"/>
</dbReference>
<dbReference type="InterPro" id="IPR023696">
    <property type="entry name" value="Ureohydrolase_dom_sf"/>
</dbReference>
<evidence type="ECO:0000313" key="3">
    <source>
        <dbReference type="Proteomes" id="UP001515480"/>
    </source>
</evidence>
<dbReference type="Proteomes" id="UP001515480">
    <property type="component" value="Unassembled WGS sequence"/>
</dbReference>
<name>A0AB34JCW6_PRYPA</name>
<dbReference type="InterPro" id="IPR037138">
    <property type="entry name" value="His_deacetylse_dom_sf"/>
</dbReference>
<dbReference type="SUPFAM" id="SSF52768">
    <property type="entry name" value="Arginase/deacetylase"/>
    <property type="match status" value="1"/>
</dbReference>
<gene>
    <name evidence="2" type="ORF">AB1Y20_023103</name>
</gene>
<dbReference type="GO" id="GO:0040029">
    <property type="term" value="P:epigenetic regulation of gene expression"/>
    <property type="evidence" value="ECO:0007669"/>
    <property type="project" value="TreeGrafter"/>
</dbReference>
<dbReference type="GO" id="GO:0004407">
    <property type="term" value="F:histone deacetylase activity"/>
    <property type="evidence" value="ECO:0007669"/>
    <property type="project" value="TreeGrafter"/>
</dbReference>